<comment type="similarity">
    <text evidence="1">Belongs to the EXO84 family.</text>
</comment>
<dbReference type="GO" id="GO:0015031">
    <property type="term" value="P:protein transport"/>
    <property type="evidence" value="ECO:0007669"/>
    <property type="project" value="UniProtKB-KW"/>
</dbReference>
<dbReference type="PANTHER" id="PTHR21426">
    <property type="entry name" value="EXOCYST COMPLEX COMPONENT 8"/>
    <property type="match status" value="1"/>
</dbReference>
<evidence type="ECO:0000256" key="2">
    <source>
        <dbReference type="ARBA" id="ARBA00022448"/>
    </source>
</evidence>
<dbReference type="InterPro" id="IPR042560">
    <property type="entry name" value="Exo84_C_2"/>
</dbReference>
<feature type="non-terminal residue" evidence="7">
    <location>
        <position position="849"/>
    </location>
</feature>
<dbReference type="SUPFAM" id="SSF74788">
    <property type="entry name" value="Cullin repeat-like"/>
    <property type="match status" value="1"/>
</dbReference>
<organism evidence="7 8">
    <name type="scientific">Taxus chinensis</name>
    <name type="common">Chinese yew</name>
    <name type="synonym">Taxus wallichiana var. chinensis</name>
    <dbReference type="NCBI Taxonomy" id="29808"/>
    <lineage>
        <taxon>Eukaryota</taxon>
        <taxon>Viridiplantae</taxon>
        <taxon>Streptophyta</taxon>
        <taxon>Embryophyta</taxon>
        <taxon>Tracheophyta</taxon>
        <taxon>Spermatophyta</taxon>
        <taxon>Pinopsida</taxon>
        <taxon>Pinidae</taxon>
        <taxon>Conifers II</taxon>
        <taxon>Cupressales</taxon>
        <taxon>Taxaceae</taxon>
        <taxon>Taxus</taxon>
    </lineage>
</organism>
<evidence type="ECO:0000256" key="3">
    <source>
        <dbReference type="ARBA" id="ARBA00022483"/>
    </source>
</evidence>
<feature type="domain" description="Exocyst component Exo84 C-terminal" evidence="6">
    <location>
        <begin position="96"/>
        <end position="305"/>
    </location>
</feature>
<proteinExistence type="inferred from homology"/>
<dbReference type="Gene3D" id="1.20.58.1210">
    <property type="entry name" value="Exo84p, N-terminal helical domain"/>
    <property type="match status" value="1"/>
</dbReference>
<evidence type="ECO:0000313" key="7">
    <source>
        <dbReference type="EMBL" id="KAH9322576.1"/>
    </source>
</evidence>
<dbReference type="GO" id="GO:0000145">
    <property type="term" value="C:exocyst"/>
    <property type="evidence" value="ECO:0007669"/>
    <property type="project" value="InterPro"/>
</dbReference>
<evidence type="ECO:0000313" key="8">
    <source>
        <dbReference type="Proteomes" id="UP000824469"/>
    </source>
</evidence>
<dbReference type="AlphaFoldDB" id="A0AA38GGH8"/>
<accession>A0AA38GGH8</accession>
<feature type="region of interest" description="Disordered" evidence="5">
    <location>
        <begin position="472"/>
        <end position="495"/>
    </location>
</feature>
<evidence type="ECO:0000256" key="4">
    <source>
        <dbReference type="ARBA" id="ARBA00022927"/>
    </source>
</evidence>
<keyword evidence="4" id="KW-0653">Protein transport</keyword>
<gene>
    <name evidence="7" type="ORF">KI387_017215</name>
</gene>
<comment type="caution">
    <text evidence="7">The sequence shown here is derived from an EMBL/GenBank/DDBJ whole genome shotgun (WGS) entry which is preliminary data.</text>
</comment>
<dbReference type="EMBL" id="JAHRHJ020000003">
    <property type="protein sequence ID" value="KAH9322576.1"/>
    <property type="molecule type" value="Genomic_DNA"/>
</dbReference>
<dbReference type="PANTHER" id="PTHR21426:SF12">
    <property type="entry name" value="EXOCYST COMPLEX COMPONENT 8"/>
    <property type="match status" value="1"/>
</dbReference>
<dbReference type="InterPro" id="IPR032403">
    <property type="entry name" value="Exo84_C"/>
</dbReference>
<evidence type="ECO:0000256" key="1">
    <source>
        <dbReference type="ARBA" id="ARBA00007210"/>
    </source>
</evidence>
<dbReference type="InterPro" id="IPR016159">
    <property type="entry name" value="Cullin_repeat-like_dom_sf"/>
</dbReference>
<feature type="compositionally biased region" description="Basic and acidic residues" evidence="5">
    <location>
        <begin position="476"/>
        <end position="495"/>
    </location>
</feature>
<feature type="region of interest" description="Disordered" evidence="5">
    <location>
        <begin position="686"/>
        <end position="726"/>
    </location>
</feature>
<dbReference type="FunFam" id="1.20.58.1210:FF:000002">
    <property type="entry name" value="Exocyst complex component EXO84B"/>
    <property type="match status" value="1"/>
</dbReference>
<dbReference type="GO" id="GO:0006887">
    <property type="term" value="P:exocytosis"/>
    <property type="evidence" value="ECO:0007669"/>
    <property type="project" value="UniProtKB-KW"/>
</dbReference>
<dbReference type="Pfam" id="PF08700">
    <property type="entry name" value="VPS51_Exo84_N"/>
    <property type="match status" value="1"/>
</dbReference>
<reference evidence="7 8" key="1">
    <citation type="journal article" date="2021" name="Nat. Plants">
        <title>The Taxus genome provides insights into paclitaxel biosynthesis.</title>
        <authorList>
            <person name="Xiong X."/>
            <person name="Gou J."/>
            <person name="Liao Q."/>
            <person name="Li Y."/>
            <person name="Zhou Q."/>
            <person name="Bi G."/>
            <person name="Li C."/>
            <person name="Du R."/>
            <person name="Wang X."/>
            <person name="Sun T."/>
            <person name="Guo L."/>
            <person name="Liang H."/>
            <person name="Lu P."/>
            <person name="Wu Y."/>
            <person name="Zhang Z."/>
            <person name="Ro D.K."/>
            <person name="Shang Y."/>
            <person name="Huang S."/>
            <person name="Yan J."/>
        </authorList>
    </citation>
    <scope>NUCLEOTIDE SEQUENCE [LARGE SCALE GENOMIC DNA]</scope>
    <source>
        <strain evidence="7">Ta-2019</strain>
    </source>
</reference>
<dbReference type="FunFam" id="1.20.58.1220:FF:000001">
    <property type="entry name" value="Exocyst complex component EXO84B"/>
    <property type="match status" value="1"/>
</dbReference>
<feature type="compositionally biased region" description="Polar residues" evidence="5">
    <location>
        <begin position="714"/>
        <end position="726"/>
    </location>
</feature>
<evidence type="ECO:0000259" key="6">
    <source>
        <dbReference type="Pfam" id="PF16528"/>
    </source>
</evidence>
<dbReference type="GO" id="GO:0006893">
    <property type="term" value="P:Golgi to plasma membrane transport"/>
    <property type="evidence" value="ECO:0007669"/>
    <property type="project" value="TreeGrafter"/>
</dbReference>
<keyword evidence="3" id="KW-0268">Exocytosis</keyword>
<dbReference type="Gene3D" id="1.20.58.1220">
    <property type="entry name" value="Exo84p, C-terminal helical domain"/>
    <property type="match status" value="1"/>
</dbReference>
<protein>
    <recommendedName>
        <fullName evidence="6">Exocyst component Exo84 C-terminal domain-containing protein</fullName>
    </recommendedName>
</protein>
<keyword evidence="2" id="KW-0813">Transport</keyword>
<keyword evidence="8" id="KW-1185">Reference proteome</keyword>
<evidence type="ECO:0000256" key="5">
    <source>
        <dbReference type="SAM" id="MobiDB-lite"/>
    </source>
</evidence>
<dbReference type="Proteomes" id="UP000824469">
    <property type="component" value="Unassembled WGS sequence"/>
</dbReference>
<name>A0AA38GGH8_TAXCH</name>
<dbReference type="Pfam" id="PF16528">
    <property type="entry name" value="Exo84_C"/>
    <property type="match status" value="1"/>
</dbReference>
<sequence length="849" mass="93676">EIRQLCTHLLELKKASAEEMRKSVYANYSAFIRTSKEISDLEGELLSIRNLLSTQAALIHGLAEGVHMDSLSNGSGISSIQDCPVSEDYEISDLEKWSLELPDVLDVLLAERRVDEALAALDEGEQVAADARQNGSLNTTALSLLHNSISDCRNRLAEQLAEAAHQPSTRGAELRAAISALKRLGDGPRAHTLLLNAHYQRLQYNMQGLRPSSTSYGGAYTAALSQLVFSAIAQAASDSLVVYGEESAYASELVMWASKQTEDFALLVKRHALASSAAAGGLRAAAECVQIALGHCSLLESQGMALCPVLLKLFRPSVEQALDANLKRIEESTAALAAADDWVLTHSPATSRPFGRASNISTGGTSFQLKLSGSAHRFNSMVQEFFEDVAPLLSMQLGGPTLDGLAQVFDSYVSLLIKALPASIDEDGSLEVLGNKIVRLAETETQQIALLGNAAALADELLPRAALKLVPNQTASKEDPRKRSSERQNRLPEQRDWRRRLQRSVDRLRDKFCQQHALDLIFTEESDAQLSADMYIYLDEKADSSSWHQDAFPSPIFQELFSKLNRLSYIATEMLPGRERVITVLLMRLTETVIIWLSDDQTFWEDIEDGPKPLGPLGLQQFVLDMQFVMQFASQGRYLSRHMHQVVKDVILRAMNVFGNTGMDPNSKQSVGIVVIKYPTCLTRQSGLSKPAPKDTPNSHGERKQTDPRILSNDHVTNSSPKVASPRFTSTAPVQILLLKRFIRCKETVPHNIILAEFGARPFRVETIFSLVFLLHRIRRLGDSSAGRDIYPYLAYCSSVAIALADRSSCSRLWYAGVSQLLESIGIQIDHLPPYNFSLDVAAHLLPRK</sequence>
<dbReference type="InterPro" id="IPR042561">
    <property type="entry name" value="Exo84_C_1"/>
</dbReference>
<dbReference type="OMA" id="KQNRMPE"/>
<dbReference type="InterPro" id="IPR033961">
    <property type="entry name" value="Exo84"/>
</dbReference>